<evidence type="ECO:0000256" key="10">
    <source>
        <dbReference type="SAM" id="Coils"/>
    </source>
</evidence>
<dbReference type="SMART" id="SM00382">
    <property type="entry name" value="AAA"/>
    <property type="match status" value="1"/>
</dbReference>
<evidence type="ECO:0000256" key="1">
    <source>
        <dbReference type="ARBA" id="ARBA00003618"/>
    </source>
</evidence>
<keyword evidence="10" id="KW-0175">Coiled coil</keyword>
<dbReference type="PIRSF" id="PIRSF003128">
    <property type="entry name" value="RecN"/>
    <property type="match status" value="1"/>
</dbReference>
<keyword evidence="13" id="KW-1185">Reference proteome</keyword>
<dbReference type="InterPro" id="IPR027417">
    <property type="entry name" value="P-loop_NTPase"/>
</dbReference>
<keyword evidence="7 9" id="KW-0234">DNA repair</keyword>
<comment type="function">
    <text evidence="1 9">May be involved in recombinational repair of damaged DNA.</text>
</comment>
<evidence type="ECO:0000256" key="9">
    <source>
        <dbReference type="PIRNR" id="PIRNR003128"/>
    </source>
</evidence>
<dbReference type="InterPro" id="IPR003593">
    <property type="entry name" value="AAA+_ATPase"/>
</dbReference>
<dbReference type="Pfam" id="PF02463">
    <property type="entry name" value="SMC_N"/>
    <property type="match status" value="1"/>
</dbReference>
<evidence type="ECO:0000313" key="13">
    <source>
        <dbReference type="Proteomes" id="UP001321825"/>
    </source>
</evidence>
<dbReference type="FunFam" id="3.40.50.300:FF:000319">
    <property type="entry name" value="DNA repair protein RecN"/>
    <property type="match status" value="1"/>
</dbReference>
<gene>
    <name evidence="12" type="ORF">MIT9_P2561</name>
</gene>
<dbReference type="InterPro" id="IPR003395">
    <property type="entry name" value="RecF/RecN/SMC_N"/>
</dbReference>
<dbReference type="Gene3D" id="3.40.50.300">
    <property type="entry name" value="P-loop containing nucleotide triphosphate hydrolases"/>
    <property type="match status" value="2"/>
</dbReference>
<dbReference type="KEGG" id="mcau:MIT9_P2561"/>
<evidence type="ECO:0000256" key="8">
    <source>
        <dbReference type="ARBA" id="ARBA00033408"/>
    </source>
</evidence>
<keyword evidence="4" id="KW-0547">Nucleotide-binding</keyword>
<dbReference type="PANTHER" id="PTHR11059:SF0">
    <property type="entry name" value="DNA REPAIR PROTEIN RECN"/>
    <property type="match status" value="1"/>
</dbReference>
<dbReference type="Proteomes" id="UP001321825">
    <property type="component" value="Chromosome"/>
</dbReference>
<comment type="similarity">
    <text evidence="2 9">Belongs to the RecN family.</text>
</comment>
<organism evidence="12 13">
    <name type="scientific">Methylomarinovum caldicuralii</name>
    <dbReference type="NCBI Taxonomy" id="438856"/>
    <lineage>
        <taxon>Bacteria</taxon>
        <taxon>Pseudomonadati</taxon>
        <taxon>Pseudomonadota</taxon>
        <taxon>Gammaproteobacteria</taxon>
        <taxon>Methylococcales</taxon>
        <taxon>Methylothermaceae</taxon>
        <taxon>Methylomarinovum</taxon>
    </lineage>
</organism>
<dbReference type="RefSeq" id="WP_317705350.1">
    <property type="nucleotide sequence ID" value="NZ_AP024714.1"/>
</dbReference>
<dbReference type="GO" id="GO:0005524">
    <property type="term" value="F:ATP binding"/>
    <property type="evidence" value="ECO:0007669"/>
    <property type="project" value="UniProtKB-KW"/>
</dbReference>
<dbReference type="SUPFAM" id="SSF52540">
    <property type="entry name" value="P-loop containing nucleoside triphosphate hydrolases"/>
    <property type="match status" value="1"/>
</dbReference>
<dbReference type="InterPro" id="IPR004604">
    <property type="entry name" value="DNA_recomb/repair_RecN"/>
</dbReference>
<dbReference type="GO" id="GO:0009432">
    <property type="term" value="P:SOS response"/>
    <property type="evidence" value="ECO:0007669"/>
    <property type="project" value="TreeGrafter"/>
</dbReference>
<evidence type="ECO:0000256" key="6">
    <source>
        <dbReference type="ARBA" id="ARBA00022840"/>
    </source>
</evidence>
<dbReference type="GO" id="GO:0006281">
    <property type="term" value="P:DNA repair"/>
    <property type="evidence" value="ECO:0007669"/>
    <property type="project" value="UniProtKB-KW"/>
</dbReference>
<evidence type="ECO:0000256" key="2">
    <source>
        <dbReference type="ARBA" id="ARBA00009441"/>
    </source>
</evidence>
<proteinExistence type="inferred from homology"/>
<dbReference type="GO" id="GO:0006310">
    <property type="term" value="P:DNA recombination"/>
    <property type="evidence" value="ECO:0007669"/>
    <property type="project" value="InterPro"/>
</dbReference>
<evidence type="ECO:0000256" key="5">
    <source>
        <dbReference type="ARBA" id="ARBA00022763"/>
    </source>
</evidence>
<evidence type="ECO:0000256" key="3">
    <source>
        <dbReference type="ARBA" id="ARBA00021315"/>
    </source>
</evidence>
<dbReference type="NCBIfam" id="NF008121">
    <property type="entry name" value="PRK10869.1"/>
    <property type="match status" value="1"/>
</dbReference>
<keyword evidence="5 9" id="KW-0227">DNA damage</keyword>
<feature type="domain" description="AAA+ ATPase" evidence="11">
    <location>
        <begin position="21"/>
        <end position="513"/>
    </location>
</feature>
<dbReference type="AlphaFoldDB" id="A0AAU9CIW7"/>
<dbReference type="GO" id="GO:0043590">
    <property type="term" value="C:bacterial nucleoid"/>
    <property type="evidence" value="ECO:0007669"/>
    <property type="project" value="TreeGrafter"/>
</dbReference>
<dbReference type="CDD" id="cd03241">
    <property type="entry name" value="ABC_RecN"/>
    <property type="match status" value="2"/>
</dbReference>
<protein>
    <recommendedName>
        <fullName evidence="3 9">DNA repair protein RecN</fullName>
    </recommendedName>
    <alternativeName>
        <fullName evidence="8 9">Recombination protein N</fullName>
    </alternativeName>
</protein>
<evidence type="ECO:0000259" key="11">
    <source>
        <dbReference type="SMART" id="SM00382"/>
    </source>
</evidence>
<name>A0AAU9CIW7_9GAMM</name>
<dbReference type="EMBL" id="AP024714">
    <property type="protein sequence ID" value="BCX82970.1"/>
    <property type="molecule type" value="Genomic_DNA"/>
</dbReference>
<dbReference type="FunFam" id="3.40.50.300:FF:000356">
    <property type="entry name" value="DNA repair protein RecN"/>
    <property type="match status" value="1"/>
</dbReference>
<dbReference type="NCBIfam" id="TIGR00634">
    <property type="entry name" value="recN"/>
    <property type="match status" value="1"/>
</dbReference>
<keyword evidence="6" id="KW-0067">ATP-binding</keyword>
<evidence type="ECO:0000313" key="12">
    <source>
        <dbReference type="EMBL" id="BCX82970.1"/>
    </source>
</evidence>
<evidence type="ECO:0000256" key="7">
    <source>
        <dbReference type="ARBA" id="ARBA00023204"/>
    </source>
</evidence>
<accession>A0AAU9CIW7</accession>
<reference evidence="13" key="1">
    <citation type="journal article" date="2024" name="Int. J. Syst. Evol. Microbiol.">
        <title>Methylomarinovum tepidoasis sp. nov., a moderately thermophilic methanotroph of the family Methylothermaceae isolated from a deep-sea hydrothermal field.</title>
        <authorList>
            <person name="Hirayama H."/>
            <person name="Takaki Y."/>
            <person name="Abe M."/>
            <person name="Miyazaki M."/>
            <person name="Uematsu K."/>
            <person name="Matsui Y."/>
            <person name="Takai K."/>
        </authorList>
    </citation>
    <scope>NUCLEOTIDE SEQUENCE [LARGE SCALE GENOMIC DNA]</scope>
    <source>
        <strain evidence="13">IT-9</strain>
    </source>
</reference>
<sequence>MLTALSIRDLAVVRQLDLALAPGFTALTGETGAGKSILLTALGLALGEKADADRVRSGTERAEVILEFDLTQAPEAARWLEDNDLAAGDTCLIRRTLAVKGRSRAYVNDRPVTLQTLQALGHTLVEIHGQHAHLRLCQPSAQRRLLDRHGGSEALAAEVAERYRRWKTCHDRLQALRQRSGDQALREDFLRFQIEELEAAQVENLDYEALVAEHTRLANLDRILTTLQAQVYELYEAEGAVGERLDHAVREIETLCQWAPELSEALELLRSAQIQLDEAGHSLRQQRDGLEADPERLTELDARLGQLHDLARKHQIKPEELPGHLKAMRAELHALTHQEQQVAELEAQLHVLEQDYRRQAVQLSARRQRHAQALSERITGLMQELGMPHGEFSITVSSEPEAEPRPEGLDRIAFLVTTNPGLPPRPLAKVASGGELSRLSLAIQVACSETRPVPTLVFDEVDTGIGGGVAQIVGRRLRELGGDRQILCVTHLPQVAAQAHHHLQVRKQVRSGRSETEVTLLRGKQRREEIARMLGGLEITPQTLAHAEEMLQWNH</sequence>
<evidence type="ECO:0000256" key="4">
    <source>
        <dbReference type="ARBA" id="ARBA00022741"/>
    </source>
</evidence>
<dbReference type="PANTHER" id="PTHR11059">
    <property type="entry name" value="DNA REPAIR PROTEIN RECN"/>
    <property type="match status" value="1"/>
</dbReference>
<feature type="coiled-coil region" evidence="10">
    <location>
        <begin position="328"/>
        <end position="362"/>
    </location>
</feature>